<name>A0A8W8JCJ1_MAGGI</name>
<evidence type="ECO:0000313" key="2">
    <source>
        <dbReference type="EnsemblMetazoa" id="G18231.1:cds"/>
    </source>
</evidence>
<dbReference type="AlphaFoldDB" id="A0A8W8JCJ1"/>
<dbReference type="Proteomes" id="UP000005408">
    <property type="component" value="Unassembled WGS sequence"/>
</dbReference>
<proteinExistence type="predicted"/>
<keyword evidence="3" id="KW-1185">Reference proteome</keyword>
<reference evidence="2" key="1">
    <citation type="submission" date="2022-08" db="UniProtKB">
        <authorList>
            <consortium name="EnsemblMetazoa"/>
        </authorList>
    </citation>
    <scope>IDENTIFICATION</scope>
    <source>
        <strain evidence="2">05x7-T-G4-1.051#20</strain>
    </source>
</reference>
<feature type="transmembrane region" description="Helical" evidence="1">
    <location>
        <begin position="6"/>
        <end position="25"/>
    </location>
</feature>
<protein>
    <submittedName>
        <fullName evidence="2">Uncharacterized protein</fullName>
    </submittedName>
</protein>
<keyword evidence="1" id="KW-0472">Membrane</keyword>
<keyword evidence="1" id="KW-1133">Transmembrane helix</keyword>
<organism evidence="2 3">
    <name type="scientific">Magallana gigas</name>
    <name type="common">Pacific oyster</name>
    <name type="synonym">Crassostrea gigas</name>
    <dbReference type="NCBI Taxonomy" id="29159"/>
    <lineage>
        <taxon>Eukaryota</taxon>
        <taxon>Metazoa</taxon>
        <taxon>Spiralia</taxon>
        <taxon>Lophotrochozoa</taxon>
        <taxon>Mollusca</taxon>
        <taxon>Bivalvia</taxon>
        <taxon>Autobranchia</taxon>
        <taxon>Pteriomorphia</taxon>
        <taxon>Ostreida</taxon>
        <taxon>Ostreoidea</taxon>
        <taxon>Ostreidae</taxon>
        <taxon>Magallana</taxon>
    </lineage>
</organism>
<dbReference type="EnsemblMetazoa" id="G18231.1">
    <property type="protein sequence ID" value="G18231.1:cds"/>
    <property type="gene ID" value="G18231"/>
</dbReference>
<accession>A0A8W8JCJ1</accession>
<sequence length="114" mass="13106">MEKWFVISALVLLMDFTTLVINGAFHRAFKDFKETPKASDFIQEDANELKAPVLAFVVQETITEIKSIAVTIYLFYNSRSLRSILISLKIGLSQDHEQMVGKPFRKDDKMVFCK</sequence>
<evidence type="ECO:0000256" key="1">
    <source>
        <dbReference type="SAM" id="Phobius"/>
    </source>
</evidence>
<evidence type="ECO:0000313" key="3">
    <source>
        <dbReference type="Proteomes" id="UP000005408"/>
    </source>
</evidence>
<keyword evidence="1" id="KW-0812">Transmembrane</keyword>